<dbReference type="Gene3D" id="1.10.630.10">
    <property type="entry name" value="Cytochrome P450"/>
    <property type="match status" value="1"/>
</dbReference>
<dbReference type="Pfam" id="PF00067">
    <property type="entry name" value="p450"/>
    <property type="match status" value="1"/>
</dbReference>
<evidence type="ECO:0000313" key="9">
    <source>
        <dbReference type="EMBL" id="OHE95127.1"/>
    </source>
</evidence>
<reference evidence="9 10" key="1">
    <citation type="submission" date="2016-09" db="EMBL/GenBank/DDBJ databases">
        <authorList>
            <person name="Capua I."/>
            <person name="De Benedictis P."/>
            <person name="Joannis T."/>
            <person name="Lombin L.H."/>
            <person name="Cattoli G."/>
        </authorList>
    </citation>
    <scope>NUCLEOTIDE SEQUENCE [LARGE SCALE GENOMIC DNA]</scope>
    <source>
        <strain evidence="9 10">IMI 309357</strain>
    </source>
</reference>
<dbReference type="GO" id="GO:0020037">
    <property type="term" value="F:heme binding"/>
    <property type="evidence" value="ECO:0007669"/>
    <property type="project" value="InterPro"/>
</dbReference>
<dbReference type="PROSITE" id="PS00086">
    <property type="entry name" value="CYTOCHROME_P450"/>
    <property type="match status" value="1"/>
</dbReference>
<proteinExistence type="inferred from homology"/>
<evidence type="ECO:0000256" key="6">
    <source>
        <dbReference type="PIRSR" id="PIRSR602401-1"/>
    </source>
</evidence>
<keyword evidence="4 6" id="KW-0479">Metal-binding</keyword>
<evidence type="ECO:0000313" key="10">
    <source>
        <dbReference type="Proteomes" id="UP000176998"/>
    </source>
</evidence>
<gene>
    <name evidence="9" type="ORF">CORC01_09514</name>
</gene>
<keyword evidence="10" id="KW-1185">Reference proteome</keyword>
<keyword evidence="5 6" id="KW-0408">Iron</keyword>
<dbReference type="RefSeq" id="XP_022472289.1">
    <property type="nucleotide sequence ID" value="XM_022621143.1"/>
</dbReference>
<keyword evidence="7" id="KW-0560">Oxidoreductase</keyword>
<protein>
    <recommendedName>
        <fullName evidence="11">Cytochrome P450</fullName>
    </recommendedName>
</protein>
<keyword evidence="8" id="KW-1133">Transmembrane helix</keyword>
<organism evidence="9 10">
    <name type="scientific">Colletotrichum orchidophilum</name>
    <dbReference type="NCBI Taxonomy" id="1209926"/>
    <lineage>
        <taxon>Eukaryota</taxon>
        <taxon>Fungi</taxon>
        <taxon>Dikarya</taxon>
        <taxon>Ascomycota</taxon>
        <taxon>Pezizomycotina</taxon>
        <taxon>Sordariomycetes</taxon>
        <taxon>Hypocreomycetidae</taxon>
        <taxon>Glomerellales</taxon>
        <taxon>Glomerellaceae</taxon>
        <taxon>Colletotrichum</taxon>
    </lineage>
</organism>
<comment type="cofactor">
    <cofactor evidence="1 6">
        <name>heme</name>
        <dbReference type="ChEBI" id="CHEBI:30413"/>
    </cofactor>
</comment>
<dbReference type="InterPro" id="IPR036396">
    <property type="entry name" value="Cyt_P450_sf"/>
</dbReference>
<evidence type="ECO:0000256" key="2">
    <source>
        <dbReference type="ARBA" id="ARBA00010617"/>
    </source>
</evidence>
<dbReference type="InterPro" id="IPR002401">
    <property type="entry name" value="Cyt_P450_E_grp-I"/>
</dbReference>
<dbReference type="InterPro" id="IPR050121">
    <property type="entry name" value="Cytochrome_P450_monoxygenase"/>
</dbReference>
<dbReference type="EMBL" id="MJBS01000087">
    <property type="protein sequence ID" value="OHE95127.1"/>
    <property type="molecule type" value="Genomic_DNA"/>
</dbReference>
<dbReference type="GO" id="GO:0005506">
    <property type="term" value="F:iron ion binding"/>
    <property type="evidence" value="ECO:0007669"/>
    <property type="project" value="InterPro"/>
</dbReference>
<dbReference type="PANTHER" id="PTHR24305:SF232">
    <property type="entry name" value="P450, PUTATIVE (EUROFUNG)-RELATED"/>
    <property type="match status" value="1"/>
</dbReference>
<dbReference type="AlphaFoldDB" id="A0A1G4B169"/>
<comment type="similarity">
    <text evidence="2 7">Belongs to the cytochrome P450 family.</text>
</comment>
<keyword evidence="7" id="KW-0503">Monooxygenase</keyword>
<keyword evidence="8" id="KW-0472">Membrane</keyword>
<feature type="transmembrane region" description="Helical" evidence="8">
    <location>
        <begin position="12"/>
        <end position="33"/>
    </location>
</feature>
<dbReference type="PRINTS" id="PR00385">
    <property type="entry name" value="P450"/>
</dbReference>
<evidence type="ECO:0008006" key="11">
    <source>
        <dbReference type="Google" id="ProtNLM"/>
    </source>
</evidence>
<dbReference type="SUPFAM" id="SSF48264">
    <property type="entry name" value="Cytochrome P450"/>
    <property type="match status" value="1"/>
</dbReference>
<comment type="caution">
    <text evidence="9">The sequence shown here is derived from an EMBL/GenBank/DDBJ whole genome shotgun (WGS) entry which is preliminary data.</text>
</comment>
<dbReference type="Proteomes" id="UP000176998">
    <property type="component" value="Unassembled WGS sequence"/>
</dbReference>
<evidence type="ECO:0000256" key="7">
    <source>
        <dbReference type="RuleBase" id="RU000461"/>
    </source>
</evidence>
<sequence>MVAVNWITDADFLGQALLILTAALCILCLRVLFRPGLHAVPGPFLAKLTDLWRLVDVAQGHAHKTHLTLHAKHGQYVRLGPNVVSVQNVEVLKTIYSIKNAYKKSAYYRVAQQMAWGKLAPTLFSTLDEDYHSLIKRPVSSAYAMSNLLRFEADVDEIMKVLFCRLDDFASQQKVCDIGKWLQFYAFDVIGKITFGKPLGFLSQAKDVGDITESLSKAQDYVAMVGQMPWLDYLLLKNPLMRLLGGGTGAIASFAIKCLEERLTMKLNENESLNDDFLHRLLIAKEKHPGIVNDRQVFQYTLSNVTAGSDTTAISLRSILYFLLKSPHCMAALQKELSEARRKGSLSLPVRWRESKQLPYLDAVVKEAFRLHPAVGLLLERVVPEEGLQLPDGPLLPPGTVVGVNPWVIHRHPLFGENLESFTPERWLQRSDESDENFKIRKSLMHSASLTFGAGPRTCIGKNISLLEIYKTIPTLLLNYEFKMNKKARTWDVWNSFFVRQSNFTVNLRKLQEQNVK</sequence>
<dbReference type="FunFam" id="1.10.630.10:FF:000050">
    <property type="entry name" value="Cytochrome P450 monooxygenase"/>
    <property type="match status" value="1"/>
</dbReference>
<evidence type="ECO:0000256" key="8">
    <source>
        <dbReference type="SAM" id="Phobius"/>
    </source>
</evidence>
<dbReference type="InterPro" id="IPR017972">
    <property type="entry name" value="Cyt_P450_CS"/>
</dbReference>
<dbReference type="OrthoDB" id="3934656at2759"/>
<evidence type="ECO:0000256" key="3">
    <source>
        <dbReference type="ARBA" id="ARBA00022617"/>
    </source>
</evidence>
<dbReference type="STRING" id="1209926.A0A1G4B169"/>
<accession>A0A1G4B169</accession>
<evidence type="ECO:0000256" key="1">
    <source>
        <dbReference type="ARBA" id="ARBA00001971"/>
    </source>
</evidence>
<dbReference type="InterPro" id="IPR001128">
    <property type="entry name" value="Cyt_P450"/>
</dbReference>
<dbReference type="GO" id="GO:0004497">
    <property type="term" value="F:monooxygenase activity"/>
    <property type="evidence" value="ECO:0007669"/>
    <property type="project" value="UniProtKB-KW"/>
</dbReference>
<dbReference type="GO" id="GO:0016705">
    <property type="term" value="F:oxidoreductase activity, acting on paired donors, with incorporation or reduction of molecular oxygen"/>
    <property type="evidence" value="ECO:0007669"/>
    <property type="project" value="InterPro"/>
</dbReference>
<keyword evidence="3 6" id="KW-0349">Heme</keyword>
<dbReference type="PANTHER" id="PTHR24305">
    <property type="entry name" value="CYTOCHROME P450"/>
    <property type="match status" value="1"/>
</dbReference>
<feature type="binding site" description="axial binding residue" evidence="6">
    <location>
        <position position="459"/>
    </location>
    <ligand>
        <name>heme</name>
        <dbReference type="ChEBI" id="CHEBI:30413"/>
    </ligand>
    <ligandPart>
        <name>Fe</name>
        <dbReference type="ChEBI" id="CHEBI:18248"/>
    </ligandPart>
</feature>
<evidence type="ECO:0000256" key="5">
    <source>
        <dbReference type="ARBA" id="ARBA00023004"/>
    </source>
</evidence>
<dbReference type="CDD" id="cd11060">
    <property type="entry name" value="CYP57A1-like"/>
    <property type="match status" value="1"/>
</dbReference>
<dbReference type="GeneID" id="34562653"/>
<evidence type="ECO:0000256" key="4">
    <source>
        <dbReference type="ARBA" id="ARBA00022723"/>
    </source>
</evidence>
<dbReference type="PRINTS" id="PR00463">
    <property type="entry name" value="EP450I"/>
</dbReference>
<keyword evidence="8" id="KW-0812">Transmembrane</keyword>
<name>A0A1G4B169_9PEZI</name>